<dbReference type="Proteomes" id="UP000424527">
    <property type="component" value="Unassembled WGS sequence"/>
</dbReference>
<feature type="region of interest" description="Disordered" evidence="5">
    <location>
        <begin position="1"/>
        <end position="23"/>
    </location>
</feature>
<evidence type="ECO:0000256" key="5">
    <source>
        <dbReference type="SAM" id="MobiDB-lite"/>
    </source>
</evidence>
<evidence type="ECO:0000256" key="3">
    <source>
        <dbReference type="ARBA" id="ARBA00022553"/>
    </source>
</evidence>
<comment type="caution">
    <text evidence="6">The sequence shown here is derived from an EMBL/GenBank/DDBJ whole genome shotgun (WGS) entry which is preliminary data.</text>
</comment>
<protein>
    <submittedName>
        <fullName evidence="6">GRIP and coiled-coil domain-containing protein 2</fullName>
    </submittedName>
</protein>
<keyword evidence="2" id="KW-0963">Cytoplasm</keyword>
<proteinExistence type="predicted"/>
<dbReference type="GO" id="GO:0005794">
    <property type="term" value="C:Golgi apparatus"/>
    <property type="evidence" value="ECO:0007669"/>
    <property type="project" value="TreeGrafter"/>
</dbReference>
<feature type="compositionally biased region" description="Polar residues" evidence="5">
    <location>
        <begin position="304"/>
        <end position="313"/>
    </location>
</feature>
<dbReference type="GO" id="GO:0034499">
    <property type="term" value="P:late endosome to Golgi transport"/>
    <property type="evidence" value="ECO:0007669"/>
    <property type="project" value="TreeGrafter"/>
</dbReference>
<organism evidence="6 7">
    <name type="scientific">Larimichthys crocea</name>
    <name type="common">Large yellow croaker</name>
    <name type="synonym">Pseudosciaena crocea</name>
    <dbReference type="NCBI Taxonomy" id="215358"/>
    <lineage>
        <taxon>Eukaryota</taxon>
        <taxon>Metazoa</taxon>
        <taxon>Chordata</taxon>
        <taxon>Craniata</taxon>
        <taxon>Vertebrata</taxon>
        <taxon>Euteleostomi</taxon>
        <taxon>Actinopterygii</taxon>
        <taxon>Neopterygii</taxon>
        <taxon>Teleostei</taxon>
        <taxon>Neoteleostei</taxon>
        <taxon>Acanthomorphata</taxon>
        <taxon>Eupercaria</taxon>
        <taxon>Sciaenidae</taxon>
        <taxon>Larimichthys</taxon>
    </lineage>
</organism>
<keyword evidence="4" id="KW-0175">Coiled coil</keyword>
<feature type="region of interest" description="Disordered" evidence="5">
    <location>
        <begin position="45"/>
        <end position="78"/>
    </location>
</feature>
<dbReference type="PANTHER" id="PTHR18902">
    <property type="entry name" value="NUCLEAR MITOTIC APPARATUS PROTEIN 1-RELATED"/>
    <property type="match status" value="1"/>
</dbReference>
<evidence type="ECO:0000256" key="2">
    <source>
        <dbReference type="ARBA" id="ARBA00022490"/>
    </source>
</evidence>
<dbReference type="InterPro" id="IPR051841">
    <property type="entry name" value="MT-Golgi_org_protein"/>
</dbReference>
<dbReference type="PANTHER" id="PTHR18902:SF25">
    <property type="entry name" value="GRIP AND COILED-COIL DOMAIN-CONTAINING PROTEIN 2"/>
    <property type="match status" value="1"/>
</dbReference>
<accession>A0A6G0J7M9</accession>
<evidence type="ECO:0000313" key="7">
    <source>
        <dbReference type="Proteomes" id="UP000424527"/>
    </source>
</evidence>
<dbReference type="EMBL" id="REGW02000002">
    <property type="protein sequence ID" value="KAE8299476.1"/>
    <property type="molecule type" value="Genomic_DNA"/>
</dbReference>
<feature type="compositionally biased region" description="Polar residues" evidence="5">
    <location>
        <begin position="60"/>
        <end position="73"/>
    </location>
</feature>
<name>A0A6G0J7M9_LARCR</name>
<dbReference type="AlphaFoldDB" id="A0A6G0J7M9"/>
<feature type="region of interest" description="Disordered" evidence="5">
    <location>
        <begin position="303"/>
        <end position="324"/>
    </location>
</feature>
<comment type="subcellular location">
    <subcellularLocation>
        <location evidence="1">Cytoplasm</location>
    </subcellularLocation>
</comment>
<gene>
    <name evidence="6" type="ORF">D5F01_LYC01876</name>
</gene>
<evidence type="ECO:0000313" key="6">
    <source>
        <dbReference type="EMBL" id="KAE8299476.1"/>
    </source>
</evidence>
<feature type="region of interest" description="Disordered" evidence="5">
    <location>
        <begin position="161"/>
        <end position="184"/>
    </location>
</feature>
<evidence type="ECO:0000256" key="4">
    <source>
        <dbReference type="ARBA" id="ARBA00023054"/>
    </source>
</evidence>
<keyword evidence="3" id="KW-0597">Phosphoprotein</keyword>
<feature type="compositionally biased region" description="Basic and acidic residues" evidence="5">
    <location>
        <begin position="49"/>
        <end position="59"/>
    </location>
</feature>
<evidence type="ECO:0000256" key="1">
    <source>
        <dbReference type="ARBA" id="ARBA00004496"/>
    </source>
</evidence>
<reference evidence="6 7" key="1">
    <citation type="submission" date="2019-07" db="EMBL/GenBank/DDBJ databases">
        <title>Chromosome genome assembly for large yellow croaker.</title>
        <authorList>
            <person name="Xiao S."/>
        </authorList>
    </citation>
    <scope>NUCLEOTIDE SEQUENCE [LARGE SCALE GENOMIC DNA]</scope>
    <source>
        <strain evidence="6">JMULYC20181020</strain>
        <tissue evidence="6">Muscle</tissue>
    </source>
</reference>
<keyword evidence="7" id="KW-1185">Reference proteome</keyword>
<sequence>MEDPGGTGAESVAQSPAGAAKSKLDTLSKDDLIKFAKKQIAGMQKMKSRCSDLEKEVESLKQQSKNNQSTSDDSALIQELTERMDSLLLEKAETQQSLALSRKDLEKTKQQAKDELAVLRGDLDRVIEDHQRKIETLESSIEQSNNKHQEEVAYFQKLLKDREESDREKQSERERERLAENASDEVRRRLEAQLETVRVELEAIKEAKSQEIIELQESHQRMLTEAQQEVENLKEELAQKSLQHEEEMRALEEDCEIERERLLLLHEELTEQLALKDSYLQDVQEEDEEPARGSGIAKMLELSGCSQGESSQGDGEETEIGRLKAAMEELQAQSTMLQDELTCSGM</sequence>